<keyword evidence="3" id="KW-1185">Reference proteome</keyword>
<dbReference type="AlphaFoldDB" id="K4LGD1"/>
<dbReference type="InterPro" id="IPR051805">
    <property type="entry name" value="Dehydratase_Activator_Redct"/>
</dbReference>
<dbReference type="PANTHER" id="PTHR32329">
    <property type="entry name" value="BIFUNCTIONAL PROTEIN [INCLUDES 2-HYDROXYACYL-COA DEHYDRATASE (N-TER) AND ITS ACTIVATOR DOMAIN (C_TERM)-RELATED"/>
    <property type="match status" value="1"/>
</dbReference>
<name>K4LGD1_THEPS</name>
<dbReference type="EMBL" id="CP003732">
    <property type="protein sequence ID" value="AFV12076.1"/>
    <property type="molecule type" value="Genomic_DNA"/>
</dbReference>
<dbReference type="eggNOG" id="COG3581">
    <property type="taxonomic scope" value="Bacteria"/>
</dbReference>
<protein>
    <submittedName>
        <fullName evidence="2">Activator of (R)-2-hydroxyglutaryl-CoA dehydratase HgdC</fullName>
    </submittedName>
</protein>
<dbReference type="KEGG" id="tpz:Tph_c18790"/>
<dbReference type="InterPro" id="IPR018709">
    <property type="entry name" value="CoA_activase_DUF2229"/>
</dbReference>
<reference evidence="2 3" key="1">
    <citation type="journal article" date="2012" name="BMC Genomics">
        <title>Genome-guided analysis of physiological and morphological traits of the fermentative acetate oxidizer Thermacetogenium phaeum.</title>
        <authorList>
            <person name="Oehler D."/>
            <person name="Poehlein A."/>
            <person name="Leimbach A."/>
            <person name="Muller N."/>
            <person name="Daniel R."/>
            <person name="Gottschalk G."/>
            <person name="Schink B."/>
        </authorList>
    </citation>
    <scope>NUCLEOTIDE SEQUENCE [LARGE SCALE GENOMIC DNA]</scope>
    <source>
        <strain evidence="3">ATCC BAA-254 / DSM 26808 / PB</strain>
    </source>
</reference>
<dbReference type="STRING" id="1089553.Tph_c18790"/>
<dbReference type="RefSeq" id="WP_015050953.1">
    <property type="nucleotide sequence ID" value="NC_018870.1"/>
</dbReference>
<dbReference type="HOGENOM" id="CLU_057460_0_0_9"/>
<evidence type="ECO:0000313" key="2">
    <source>
        <dbReference type="EMBL" id="AFV12076.1"/>
    </source>
</evidence>
<accession>K4LGD1</accession>
<dbReference type="Pfam" id="PF09989">
    <property type="entry name" value="DUF2229"/>
    <property type="match status" value="1"/>
</dbReference>
<feature type="domain" description="DUF2229" evidence="1">
    <location>
        <begin position="8"/>
        <end position="237"/>
    </location>
</feature>
<organism evidence="2 3">
    <name type="scientific">Thermacetogenium phaeum (strain ATCC BAA-254 / DSM 26808 / PB)</name>
    <dbReference type="NCBI Taxonomy" id="1089553"/>
    <lineage>
        <taxon>Bacteria</taxon>
        <taxon>Bacillati</taxon>
        <taxon>Bacillota</taxon>
        <taxon>Clostridia</taxon>
        <taxon>Thermoanaerobacterales</taxon>
        <taxon>Thermoanaerobacteraceae</taxon>
        <taxon>Thermacetogenium</taxon>
    </lineage>
</organism>
<sequence length="377" mass="42867">MKITFPHMGYSYIAFKMLISDLGYEPVIPPEPSKRTFDLGVRYAPEFACIPFKVLLGTYLETIEMGAEMAISSGGVGPCRAGYYGVMHQKILDELGCNFTVLIFDPPRSNILDFIKKLRMVKPRRMSWRRFWQLIKKGYTKLEAIDEIEYLMYEVMPYETVKGEAEKAFKKGLSMLDQAYTLEEIEEARHEARKLISRVPQDRSRDPLRVGIVGEIYVVLEPAVNFYIQKLLGERGVYSNRSIWLTSYTQKNVVKEGNVGERDIHKVAHPYLGVMIGGHGINSIGETVLYARDGYDGVIQLAPFSCIPEIVAKGILPRVSRELGIPVMTIFIDEQTAVTGVLTRLEAFLDLLQRKREQKKAREKRLAVSSPAGRNSW</sequence>
<dbReference type="Proteomes" id="UP000000467">
    <property type="component" value="Chromosome"/>
</dbReference>
<dbReference type="Gene3D" id="3.40.50.11900">
    <property type="match status" value="1"/>
</dbReference>
<dbReference type="PANTHER" id="PTHR32329:SF2">
    <property type="entry name" value="BIFUNCTIONAL PROTEIN [INCLUDES 2-HYDROXYACYL-COA DEHYDRATASE (N-TER) AND ITS ACTIVATOR DOMAIN (C_TERM)"/>
    <property type="match status" value="1"/>
</dbReference>
<proteinExistence type="predicted"/>
<evidence type="ECO:0000313" key="3">
    <source>
        <dbReference type="Proteomes" id="UP000000467"/>
    </source>
</evidence>
<evidence type="ECO:0000259" key="1">
    <source>
        <dbReference type="Pfam" id="PF09989"/>
    </source>
</evidence>
<gene>
    <name evidence="2" type="primary">hgdC4</name>
    <name evidence="2" type="ordered locus">Tph_c18790</name>
</gene>